<dbReference type="Gene3D" id="3.30.930.10">
    <property type="entry name" value="Bira Bifunctional Protein, Domain 2"/>
    <property type="match status" value="1"/>
</dbReference>
<dbReference type="InterPro" id="IPR008988">
    <property type="entry name" value="Transcriptional_repressor_C"/>
</dbReference>
<feature type="domain" description="BPL/LPL catalytic" evidence="6">
    <location>
        <begin position="76"/>
        <end position="255"/>
    </location>
</feature>
<comment type="caution">
    <text evidence="7">The sequence shown here is derived from an EMBL/GenBank/DDBJ whole genome shotgun (WGS) entry which is preliminary data.</text>
</comment>
<dbReference type="GO" id="GO:0006355">
    <property type="term" value="P:regulation of DNA-templated transcription"/>
    <property type="evidence" value="ECO:0007669"/>
    <property type="project" value="UniProtKB-UniRule"/>
</dbReference>
<evidence type="ECO:0000256" key="5">
    <source>
        <dbReference type="HAMAP-Rule" id="MF_00978"/>
    </source>
</evidence>
<dbReference type="InterPro" id="IPR004408">
    <property type="entry name" value="Biotin_CoA_COase_ligase"/>
</dbReference>
<keyword evidence="5" id="KW-0238">DNA-binding</keyword>
<evidence type="ECO:0000256" key="3">
    <source>
        <dbReference type="ARBA" id="ARBA00022840"/>
    </source>
</evidence>
<keyword evidence="5" id="KW-0805">Transcription regulation</keyword>
<dbReference type="Pfam" id="PF08279">
    <property type="entry name" value="HTH_11"/>
    <property type="match status" value="1"/>
</dbReference>
<dbReference type="GO" id="GO:0009249">
    <property type="term" value="P:protein lipoylation"/>
    <property type="evidence" value="ECO:0007669"/>
    <property type="project" value="UniProtKB-ARBA"/>
</dbReference>
<feature type="binding site" evidence="5">
    <location>
        <begin position="89"/>
        <end position="91"/>
    </location>
    <ligand>
        <name>biotin</name>
        <dbReference type="ChEBI" id="CHEBI:57586"/>
    </ligand>
</feature>
<dbReference type="GO" id="GO:0005524">
    <property type="term" value="F:ATP binding"/>
    <property type="evidence" value="ECO:0007669"/>
    <property type="project" value="UniProtKB-UniRule"/>
</dbReference>
<evidence type="ECO:0000259" key="6">
    <source>
        <dbReference type="PROSITE" id="PS51733"/>
    </source>
</evidence>
<dbReference type="GO" id="GO:0004077">
    <property type="term" value="F:biotin--[biotin carboxyl-carrier protein] ligase activity"/>
    <property type="evidence" value="ECO:0007669"/>
    <property type="project" value="UniProtKB-UniRule"/>
</dbReference>
<protein>
    <recommendedName>
        <fullName evidence="5">Bifunctional ligase/repressor BirA</fullName>
    </recommendedName>
    <alternativeName>
        <fullName evidence="5">Biotin--[acetyl-CoA-carboxylase] ligase</fullName>
        <ecNumber evidence="5">6.3.4.15</ecNumber>
    </alternativeName>
    <alternativeName>
        <fullName evidence="5">Biotin--protein ligase</fullName>
    </alternativeName>
    <alternativeName>
        <fullName evidence="5">Biotin-[acetyl-CoA carboxylase] synthetase</fullName>
    </alternativeName>
</protein>
<reference evidence="7 8" key="1">
    <citation type="submission" date="2018-03" db="EMBL/GenBank/DDBJ databases">
        <title>Lachnoclostridium SNUG30386 gen.nov., sp.nov., isolated from human faeces.</title>
        <authorList>
            <person name="Seo B."/>
            <person name="Jeon K."/>
            <person name="Ko G."/>
        </authorList>
    </citation>
    <scope>NUCLEOTIDE SEQUENCE [LARGE SCALE GENOMIC DNA]</scope>
    <source>
        <strain evidence="7 8">SNUG30386</strain>
    </source>
</reference>
<dbReference type="InterPro" id="IPR004143">
    <property type="entry name" value="BPL_LPL_catalytic"/>
</dbReference>
<dbReference type="PROSITE" id="PS51733">
    <property type="entry name" value="BPL_LPL_CATALYTIC"/>
    <property type="match status" value="1"/>
</dbReference>
<dbReference type="EC" id="6.3.4.15" evidence="5"/>
<feature type="binding site" evidence="5">
    <location>
        <position position="113"/>
    </location>
    <ligand>
        <name>biotin</name>
        <dbReference type="ChEBI" id="CHEBI:57586"/>
    </ligand>
</feature>
<keyword evidence="1 5" id="KW-0436">Ligase</keyword>
<dbReference type="Gene3D" id="2.30.30.100">
    <property type="match status" value="1"/>
</dbReference>
<dbReference type="Pfam" id="PF02237">
    <property type="entry name" value="BPL_C"/>
    <property type="match status" value="1"/>
</dbReference>
<dbReference type="InterPro" id="IPR036390">
    <property type="entry name" value="WH_DNA-bd_sf"/>
</dbReference>
<dbReference type="GO" id="GO:0003677">
    <property type="term" value="F:DNA binding"/>
    <property type="evidence" value="ECO:0007669"/>
    <property type="project" value="UniProtKB-UniRule"/>
</dbReference>
<comment type="caution">
    <text evidence="5">Lacks conserved residue(s) required for the propagation of feature annotation.</text>
</comment>
<dbReference type="PANTHER" id="PTHR12835:SF5">
    <property type="entry name" value="BIOTIN--PROTEIN LIGASE"/>
    <property type="match status" value="1"/>
</dbReference>
<sequence>MKTEVLRMLKETDDYLSGQEICERLNVSRTAVWKVIKQLEAEGYEIEAVRNRGYRLRFLGDVLSQAELESSIDSEWAGKNILYFDETDSTNTEIKKAAEKDAPHGTLAVADYQSMGKGRRGRSWAAPHGVGIWMSLLLRPELPPTCASMLTLVAALAVADGIREVCDLEAKIKWPNDIVVNGKKVCGILTEMSTELECINYIVTGIGINVANHEFPEEIRDVATSLYLETGKEVRRSQLIAAIMRAYEGYYDKFMENQNLKSLMDVYNSRLANCGTQVRVLSPGNEYTGMALGIDEMGELLVRTEDGKVCKVISGEVSVRGIYGYV</sequence>
<dbReference type="SUPFAM" id="SSF50037">
    <property type="entry name" value="C-terminal domain of transcriptional repressors"/>
    <property type="match status" value="1"/>
</dbReference>
<comment type="catalytic activity">
    <reaction evidence="5">
        <text>biotin + L-lysyl-[protein] + ATP = N(6)-biotinyl-L-lysyl-[protein] + AMP + diphosphate + H(+)</text>
        <dbReference type="Rhea" id="RHEA:11756"/>
        <dbReference type="Rhea" id="RHEA-COMP:9752"/>
        <dbReference type="Rhea" id="RHEA-COMP:10505"/>
        <dbReference type="ChEBI" id="CHEBI:15378"/>
        <dbReference type="ChEBI" id="CHEBI:29969"/>
        <dbReference type="ChEBI" id="CHEBI:30616"/>
        <dbReference type="ChEBI" id="CHEBI:33019"/>
        <dbReference type="ChEBI" id="CHEBI:57586"/>
        <dbReference type="ChEBI" id="CHEBI:83144"/>
        <dbReference type="ChEBI" id="CHEBI:456215"/>
        <dbReference type="EC" id="6.3.4.15"/>
    </reaction>
</comment>
<feature type="DNA-binding region" description="H-T-H motif" evidence="5">
    <location>
        <begin position="18"/>
        <end position="37"/>
    </location>
</feature>
<feature type="binding site" evidence="5">
    <location>
        <position position="184"/>
    </location>
    <ligand>
        <name>biotin</name>
        <dbReference type="ChEBI" id="CHEBI:57586"/>
    </ligand>
</feature>
<evidence type="ECO:0000256" key="2">
    <source>
        <dbReference type="ARBA" id="ARBA00022741"/>
    </source>
</evidence>
<dbReference type="CDD" id="cd16442">
    <property type="entry name" value="BPL"/>
    <property type="match status" value="1"/>
</dbReference>
<organism evidence="7 8">
    <name type="scientific">Clostridium fessum</name>
    <dbReference type="NCBI Taxonomy" id="2126740"/>
    <lineage>
        <taxon>Bacteria</taxon>
        <taxon>Bacillati</taxon>
        <taxon>Bacillota</taxon>
        <taxon>Clostridia</taxon>
        <taxon>Eubacteriales</taxon>
        <taxon>Clostridiaceae</taxon>
        <taxon>Clostridium</taxon>
    </lineage>
</organism>
<dbReference type="GO" id="GO:0016740">
    <property type="term" value="F:transferase activity"/>
    <property type="evidence" value="ECO:0007669"/>
    <property type="project" value="UniProtKB-ARBA"/>
</dbReference>
<dbReference type="NCBIfam" id="TIGR00121">
    <property type="entry name" value="birA_ligase"/>
    <property type="match status" value="1"/>
</dbReference>
<keyword evidence="3 5" id="KW-0067">ATP-binding</keyword>
<evidence type="ECO:0000313" key="8">
    <source>
        <dbReference type="Proteomes" id="UP000241048"/>
    </source>
</evidence>
<dbReference type="Gene3D" id="1.10.10.10">
    <property type="entry name" value="Winged helix-like DNA-binding domain superfamily/Winged helix DNA-binding domain"/>
    <property type="match status" value="1"/>
</dbReference>
<dbReference type="PANTHER" id="PTHR12835">
    <property type="entry name" value="BIOTIN PROTEIN LIGASE"/>
    <property type="match status" value="1"/>
</dbReference>
<dbReference type="InterPro" id="IPR045864">
    <property type="entry name" value="aa-tRNA-synth_II/BPL/LPL"/>
</dbReference>
<keyword evidence="8" id="KW-1185">Reference proteome</keyword>
<keyword evidence="2 5" id="KW-0547">Nucleotide-binding</keyword>
<dbReference type="HAMAP" id="MF_00978">
    <property type="entry name" value="Bifunct_BirA"/>
    <property type="match status" value="1"/>
</dbReference>
<dbReference type="Pfam" id="PF03099">
    <property type="entry name" value="BPL_LplA_LipB"/>
    <property type="match status" value="1"/>
</dbReference>
<dbReference type="AlphaFoldDB" id="A0A2T3FUS6"/>
<evidence type="ECO:0000313" key="7">
    <source>
        <dbReference type="EMBL" id="PST39009.1"/>
    </source>
</evidence>
<gene>
    <name evidence="5" type="primary">birA</name>
    <name evidence="7" type="ORF">C7U56_03565</name>
</gene>
<dbReference type="InterPro" id="IPR003142">
    <property type="entry name" value="BPL_C"/>
</dbReference>
<proteinExistence type="inferred from homology"/>
<dbReference type="Proteomes" id="UP000241048">
    <property type="component" value="Unassembled WGS sequence"/>
</dbReference>
<evidence type="ECO:0000256" key="1">
    <source>
        <dbReference type="ARBA" id="ARBA00022598"/>
    </source>
</evidence>
<dbReference type="EMBL" id="PYLO01000001">
    <property type="protein sequence ID" value="PST39009.1"/>
    <property type="molecule type" value="Genomic_DNA"/>
</dbReference>
<keyword evidence="5" id="KW-0804">Transcription</keyword>
<comment type="function">
    <text evidence="5">Acts both as a biotin--[acetyl-CoA-carboxylase] ligase and a repressor.</text>
</comment>
<name>A0A2T3FUS6_9CLOT</name>
<dbReference type="GO" id="GO:0005737">
    <property type="term" value="C:cytoplasm"/>
    <property type="evidence" value="ECO:0007669"/>
    <property type="project" value="TreeGrafter"/>
</dbReference>
<accession>A0A2T3FUS6</accession>
<dbReference type="SUPFAM" id="SSF46785">
    <property type="entry name" value="Winged helix' DNA-binding domain"/>
    <property type="match status" value="1"/>
</dbReference>
<dbReference type="InterPro" id="IPR013196">
    <property type="entry name" value="HTH_11"/>
</dbReference>
<dbReference type="InterPro" id="IPR030855">
    <property type="entry name" value="Bifunct_BirA"/>
</dbReference>
<keyword evidence="4 5" id="KW-0092">Biotin</keyword>
<dbReference type="SUPFAM" id="SSF55681">
    <property type="entry name" value="Class II aaRS and biotin synthetases"/>
    <property type="match status" value="1"/>
</dbReference>
<evidence type="ECO:0000256" key="4">
    <source>
        <dbReference type="ARBA" id="ARBA00023267"/>
    </source>
</evidence>
<dbReference type="InterPro" id="IPR036388">
    <property type="entry name" value="WH-like_DNA-bd_sf"/>
</dbReference>
<comment type="similarity">
    <text evidence="5">Belongs to the biotin--protein ligase family.</text>
</comment>
<keyword evidence="5" id="KW-0678">Repressor</keyword>